<feature type="region of interest" description="Disordered" evidence="1">
    <location>
        <begin position="154"/>
        <end position="177"/>
    </location>
</feature>
<sequence length="177" mass="20349">MTEEQPWMAACVCFSQPLLRSLTRSLRHNLDLFRWFGGFAMGSQPWTQLLWWFSIIGARVSGAGLWRGPIFMDVRGGDHGFGDFLPHISWSAMLWRWSCSKVPDFGSIWAYYRLMVLVNLLRSIVMRREEEGTQLVVLQVEVDELVVVSPKVARAPPAVASHDEEVEDEPKREDRRG</sequence>
<organism evidence="2 3">
    <name type="scientific">Crotalaria pallida</name>
    <name type="common">Smooth rattlebox</name>
    <name type="synonym">Crotalaria striata</name>
    <dbReference type="NCBI Taxonomy" id="3830"/>
    <lineage>
        <taxon>Eukaryota</taxon>
        <taxon>Viridiplantae</taxon>
        <taxon>Streptophyta</taxon>
        <taxon>Embryophyta</taxon>
        <taxon>Tracheophyta</taxon>
        <taxon>Spermatophyta</taxon>
        <taxon>Magnoliopsida</taxon>
        <taxon>eudicotyledons</taxon>
        <taxon>Gunneridae</taxon>
        <taxon>Pentapetalae</taxon>
        <taxon>rosids</taxon>
        <taxon>fabids</taxon>
        <taxon>Fabales</taxon>
        <taxon>Fabaceae</taxon>
        <taxon>Papilionoideae</taxon>
        <taxon>50 kb inversion clade</taxon>
        <taxon>genistoids sensu lato</taxon>
        <taxon>core genistoids</taxon>
        <taxon>Crotalarieae</taxon>
        <taxon>Crotalaria</taxon>
    </lineage>
</organism>
<protein>
    <submittedName>
        <fullName evidence="2">Uncharacterized protein</fullName>
    </submittedName>
</protein>
<comment type="caution">
    <text evidence="2">The sequence shown here is derived from an EMBL/GenBank/DDBJ whole genome shotgun (WGS) entry which is preliminary data.</text>
</comment>
<evidence type="ECO:0000256" key="1">
    <source>
        <dbReference type="SAM" id="MobiDB-lite"/>
    </source>
</evidence>
<gene>
    <name evidence="2" type="ORF">RIF29_10830</name>
</gene>
<evidence type="ECO:0000313" key="3">
    <source>
        <dbReference type="Proteomes" id="UP001372338"/>
    </source>
</evidence>
<dbReference type="Proteomes" id="UP001372338">
    <property type="component" value="Unassembled WGS sequence"/>
</dbReference>
<keyword evidence="3" id="KW-1185">Reference proteome</keyword>
<proteinExistence type="predicted"/>
<name>A0AAN9G0C5_CROPI</name>
<dbReference type="EMBL" id="JAYWIO010000002">
    <property type="protein sequence ID" value="KAK7282213.1"/>
    <property type="molecule type" value="Genomic_DNA"/>
</dbReference>
<reference evidence="2 3" key="1">
    <citation type="submission" date="2024-01" db="EMBL/GenBank/DDBJ databases">
        <title>The genomes of 5 underutilized Papilionoideae crops provide insights into root nodulation and disease resistanc.</title>
        <authorList>
            <person name="Yuan L."/>
        </authorList>
    </citation>
    <scope>NUCLEOTIDE SEQUENCE [LARGE SCALE GENOMIC DNA]</scope>
    <source>
        <strain evidence="2">ZHUSHIDOU_FW_LH</strain>
        <tissue evidence="2">Leaf</tissue>
    </source>
</reference>
<evidence type="ECO:0000313" key="2">
    <source>
        <dbReference type="EMBL" id="KAK7282213.1"/>
    </source>
</evidence>
<dbReference type="AlphaFoldDB" id="A0AAN9G0C5"/>
<accession>A0AAN9G0C5</accession>